<keyword evidence="2" id="KW-0812">Transmembrane</keyword>
<evidence type="ECO:0000313" key="6">
    <source>
        <dbReference type="Proteomes" id="UP000319424"/>
    </source>
</evidence>
<accession>A0A371IND4</accession>
<dbReference type="RefSeq" id="WP_068912159.1">
    <property type="nucleotide sequence ID" value="NZ_MBEW02000002.1"/>
</dbReference>
<evidence type="ECO:0000313" key="3">
    <source>
        <dbReference type="EMBL" id="RDY22012.1"/>
    </source>
</evidence>
<feature type="transmembrane region" description="Helical" evidence="2">
    <location>
        <begin position="56"/>
        <end position="76"/>
    </location>
</feature>
<dbReference type="Proteomes" id="UP000319424">
    <property type="component" value="Unassembled WGS sequence"/>
</dbReference>
<evidence type="ECO:0000256" key="2">
    <source>
        <dbReference type="SAM" id="Phobius"/>
    </source>
</evidence>
<organism evidence="3 5">
    <name type="scientific">Criibacterium bergeronii</name>
    <dbReference type="NCBI Taxonomy" id="1871336"/>
    <lineage>
        <taxon>Bacteria</taxon>
        <taxon>Bacillati</taxon>
        <taxon>Bacillota</taxon>
        <taxon>Clostridia</taxon>
        <taxon>Peptostreptococcales</taxon>
        <taxon>Filifactoraceae</taxon>
        <taxon>Criibacterium</taxon>
    </lineage>
</organism>
<dbReference type="EMBL" id="VJXW01000027">
    <property type="protein sequence ID" value="TRW22479.1"/>
    <property type="molecule type" value="Genomic_DNA"/>
</dbReference>
<protein>
    <recommendedName>
        <fullName evidence="7">DUF4044 domain-containing protein</fullName>
    </recommendedName>
</protein>
<dbReference type="Proteomes" id="UP000093352">
    <property type="component" value="Unassembled WGS sequence"/>
</dbReference>
<gene>
    <name evidence="3" type="ORF">BBG48_001315</name>
    <name evidence="4" type="ORF">FL857_11230</name>
</gene>
<keyword evidence="2" id="KW-1133">Transmembrane helix</keyword>
<evidence type="ECO:0008006" key="7">
    <source>
        <dbReference type="Google" id="ProtNLM"/>
    </source>
</evidence>
<evidence type="ECO:0000256" key="1">
    <source>
        <dbReference type="SAM" id="MobiDB-lite"/>
    </source>
</evidence>
<reference evidence="4 6" key="3">
    <citation type="submission" date="2019-07" db="EMBL/GenBank/DDBJ databases">
        <title>Criibacterium bergeronii gen. nov., sp. nov. isolated from human clinical samples.</title>
        <authorList>
            <person name="Maheux A.F."/>
            <person name="Boudreau D.K."/>
            <person name="Berube E."/>
            <person name="Brodeur S."/>
            <person name="Bernard K.A."/>
            <person name="Abed J.Y."/>
            <person name="Ducrey E."/>
            <person name="Guay E.F."/>
            <person name="Raymond F."/>
            <person name="Corbeil J."/>
            <person name="Domingo M.-C."/>
            <person name="Roy P.H."/>
            <person name="Boissinot M."/>
            <person name="Tocheva E.I."/>
            <person name="Omar R.F."/>
        </authorList>
    </citation>
    <scope>NUCLEOTIDE SEQUENCE [LARGE SCALE GENOMIC DNA]</scope>
    <source>
        <strain evidence="4 6">CCRI-24246</strain>
    </source>
</reference>
<reference evidence="3" key="2">
    <citation type="submission" date="2018-07" db="EMBL/GenBank/DDBJ databases">
        <authorList>
            <person name="Quirk P.G."/>
            <person name="Krulwich T.A."/>
        </authorList>
    </citation>
    <scope>NUCLEOTIDE SEQUENCE</scope>
    <source>
        <strain evidence="3">CCRI-22567</strain>
    </source>
</reference>
<dbReference type="AlphaFoldDB" id="A0A371IND4"/>
<name>A0A371IND4_9FIRM</name>
<keyword evidence="2" id="KW-0472">Membrane</keyword>
<sequence>MSNKVKIKDTSAKKQTSGEKKTASVQNKVNINGAKVRPVQSESYSKQKRDKRKKQFAIIALVAMLAMVVTTVLGSVTSLF</sequence>
<keyword evidence="5" id="KW-1185">Reference proteome</keyword>
<proteinExistence type="predicted"/>
<feature type="region of interest" description="Disordered" evidence="1">
    <location>
        <begin position="1"/>
        <end position="52"/>
    </location>
</feature>
<dbReference type="EMBL" id="MBEW02000002">
    <property type="protein sequence ID" value="RDY22012.1"/>
    <property type="molecule type" value="Genomic_DNA"/>
</dbReference>
<evidence type="ECO:0000313" key="4">
    <source>
        <dbReference type="EMBL" id="TRW22479.1"/>
    </source>
</evidence>
<dbReference type="STRING" id="1871336.BBG48_08405"/>
<feature type="compositionally biased region" description="Basic and acidic residues" evidence="1">
    <location>
        <begin position="1"/>
        <end position="22"/>
    </location>
</feature>
<reference evidence="3 5" key="1">
    <citation type="journal article" date="2016" name="Genome Announc.">
        <title>Draft Genome Sequence of Criibacterium bergeronii gen. nov., sp. nov., Strain CCRI-22567T, Isolated from a Vaginal Sample from a Woman with Bacterial Vaginosis.</title>
        <authorList>
            <person name="Maheux A.F."/>
            <person name="Berube E."/>
            <person name="Boudreau D.K."/>
            <person name="Raymond F."/>
            <person name="Corbeil J."/>
            <person name="Roy P.H."/>
            <person name="Boissinot M."/>
            <person name="Omar R.F."/>
        </authorList>
    </citation>
    <scope>NUCLEOTIDE SEQUENCE [LARGE SCALE GENOMIC DNA]</scope>
    <source>
        <strain evidence="3 5">CCRI-22567</strain>
    </source>
</reference>
<comment type="caution">
    <text evidence="3">The sequence shown here is derived from an EMBL/GenBank/DDBJ whole genome shotgun (WGS) entry which is preliminary data.</text>
</comment>
<evidence type="ECO:0000313" key="5">
    <source>
        <dbReference type="Proteomes" id="UP000093352"/>
    </source>
</evidence>